<evidence type="ECO:0000313" key="2">
    <source>
        <dbReference type="EMBL" id="TGZ51391.1"/>
    </source>
</evidence>
<comment type="caution">
    <text evidence="2">The sequence shown here is derived from an EMBL/GenBank/DDBJ whole genome shotgun (WGS) entry which is preliminary data.</text>
</comment>
<feature type="non-terminal residue" evidence="2">
    <location>
        <position position="1"/>
    </location>
</feature>
<feature type="region of interest" description="Disordered" evidence="1">
    <location>
        <begin position="1"/>
        <end position="26"/>
    </location>
</feature>
<evidence type="ECO:0000313" key="3">
    <source>
        <dbReference type="Proteomes" id="UP000310200"/>
    </source>
</evidence>
<dbReference type="Proteomes" id="UP000310200">
    <property type="component" value="Unassembled WGS sequence"/>
</dbReference>
<keyword evidence="3" id="KW-1185">Reference proteome</keyword>
<proteinExistence type="predicted"/>
<evidence type="ECO:0000256" key="1">
    <source>
        <dbReference type="SAM" id="MobiDB-lite"/>
    </source>
</evidence>
<name>A0A4S2KNN2_9HYME</name>
<dbReference type="AlphaFoldDB" id="A0A4S2KNN2"/>
<sequence length="72" mass="8003">GRETDEDSTKEDNARATSPTRRKKVRHVANHVTGIRRGVRQNCADWADPVPTTGNWPRTNVPRASLLQVVGV</sequence>
<reference evidence="2 3" key="1">
    <citation type="journal article" date="2019" name="Philos. Trans. R. Soc. Lond., B, Biol. Sci.">
        <title>Ant behaviour and brain gene expression of defending hosts depend on the ecological success of the intruding social parasite.</title>
        <authorList>
            <person name="Kaur R."/>
            <person name="Stoldt M."/>
            <person name="Jongepier E."/>
            <person name="Feldmeyer B."/>
            <person name="Menzel F."/>
            <person name="Bornberg-Bauer E."/>
            <person name="Foitzik S."/>
        </authorList>
    </citation>
    <scope>NUCLEOTIDE SEQUENCE [LARGE SCALE GENOMIC DNA]</scope>
    <source>
        <tissue evidence="2">Whole body</tissue>
    </source>
</reference>
<organism evidence="2 3">
    <name type="scientific">Temnothorax longispinosus</name>
    <dbReference type="NCBI Taxonomy" id="300112"/>
    <lineage>
        <taxon>Eukaryota</taxon>
        <taxon>Metazoa</taxon>
        <taxon>Ecdysozoa</taxon>
        <taxon>Arthropoda</taxon>
        <taxon>Hexapoda</taxon>
        <taxon>Insecta</taxon>
        <taxon>Pterygota</taxon>
        <taxon>Neoptera</taxon>
        <taxon>Endopterygota</taxon>
        <taxon>Hymenoptera</taxon>
        <taxon>Apocrita</taxon>
        <taxon>Aculeata</taxon>
        <taxon>Formicoidea</taxon>
        <taxon>Formicidae</taxon>
        <taxon>Myrmicinae</taxon>
        <taxon>Temnothorax</taxon>
    </lineage>
</organism>
<gene>
    <name evidence="2" type="ORF">DBV15_09189</name>
</gene>
<accession>A0A4S2KNN2</accession>
<dbReference type="EMBL" id="QBLH01001684">
    <property type="protein sequence ID" value="TGZ51391.1"/>
    <property type="molecule type" value="Genomic_DNA"/>
</dbReference>
<protein>
    <submittedName>
        <fullName evidence="2">Uncharacterized protein</fullName>
    </submittedName>
</protein>